<comment type="caution">
    <text evidence="2">The sequence shown here is derived from an EMBL/GenBank/DDBJ whole genome shotgun (WGS) entry which is preliminary data.</text>
</comment>
<dbReference type="InterPro" id="IPR036490">
    <property type="entry name" value="ThsB_TIR-like_sf"/>
</dbReference>
<evidence type="ECO:0000259" key="1">
    <source>
        <dbReference type="Pfam" id="PF08937"/>
    </source>
</evidence>
<sequence length="178" mass="21232">MISKVKNCFLSYHHNYDRKYVRALRKAKRGMRVADYSLKKDISNYTDQEIYKVIRNKMRSCSVTIVLIGERTGHRKWIDWELWASLRGYKNSKDPRRSFRPKGLLAIYLPVKYHSVPERLQANIDSGYAVSMNWRNLERDLESKINYAVWKRDNASHEIDNTLERAERNSINFFGLRI</sequence>
<dbReference type="Pfam" id="PF08937">
    <property type="entry name" value="ThsB_TIR"/>
    <property type="match status" value="1"/>
</dbReference>
<feature type="domain" description="Thoeris protein ThsB TIR-like" evidence="1">
    <location>
        <begin position="9"/>
        <end position="100"/>
    </location>
</feature>
<dbReference type="Proteomes" id="UP000718451">
    <property type="component" value="Unassembled WGS sequence"/>
</dbReference>
<dbReference type="InterPro" id="IPR015032">
    <property type="entry name" value="ThsB__TIR-like_domain"/>
</dbReference>
<protein>
    <submittedName>
        <fullName evidence="2">TIR domain-containing protein</fullName>
    </submittedName>
</protein>
<gene>
    <name evidence="2" type="ORF">HCU67_02415</name>
</gene>
<reference evidence="2 3" key="1">
    <citation type="submission" date="2020-04" db="EMBL/GenBank/DDBJ databases">
        <authorList>
            <person name="Yoon J."/>
        </authorList>
    </citation>
    <scope>NUCLEOTIDE SEQUENCE [LARGE SCALE GENOMIC DNA]</scope>
    <source>
        <strain evidence="2 3">DJ-13</strain>
    </source>
</reference>
<keyword evidence="3" id="KW-1185">Reference proteome</keyword>
<dbReference type="SUPFAM" id="SSF52206">
    <property type="entry name" value="Hypothetical protein MTH538"/>
    <property type="match status" value="1"/>
</dbReference>
<dbReference type="RefSeq" id="WP_168551013.1">
    <property type="nucleotide sequence ID" value="NZ_JAAWWL010000001.1"/>
</dbReference>
<name>A0ABX1GLL6_9FLAO</name>
<dbReference type="Gene3D" id="3.40.50.10140">
    <property type="entry name" value="Toll/interleukin-1 receptor homology (TIR) domain"/>
    <property type="match status" value="1"/>
</dbReference>
<evidence type="ECO:0000313" key="3">
    <source>
        <dbReference type="Proteomes" id="UP000718451"/>
    </source>
</evidence>
<dbReference type="InterPro" id="IPR035897">
    <property type="entry name" value="Toll_tir_struct_dom_sf"/>
</dbReference>
<dbReference type="EMBL" id="JAAWWL010000001">
    <property type="protein sequence ID" value="NKI30781.1"/>
    <property type="molecule type" value="Genomic_DNA"/>
</dbReference>
<proteinExistence type="predicted"/>
<organism evidence="2 3">
    <name type="scientific">Croceivirga thetidis</name>
    <dbReference type="NCBI Taxonomy" id="2721623"/>
    <lineage>
        <taxon>Bacteria</taxon>
        <taxon>Pseudomonadati</taxon>
        <taxon>Bacteroidota</taxon>
        <taxon>Flavobacteriia</taxon>
        <taxon>Flavobacteriales</taxon>
        <taxon>Flavobacteriaceae</taxon>
        <taxon>Croceivirga</taxon>
    </lineage>
</organism>
<accession>A0ABX1GLL6</accession>
<evidence type="ECO:0000313" key="2">
    <source>
        <dbReference type="EMBL" id="NKI30781.1"/>
    </source>
</evidence>